<sequence>MAKLSRKERHRLLLQRIKENPFITDEELAEEFGCSVQTIRLDRAILDIKEVRERIKEMAKESLGKLKTISPRDVVGEIIDIELENYAIATFEPQLWMTFSNSQMVKGQHIYAFAESVAMSVIDAKAALIGVANIKYKTPVFANDRLVARAELKKKRNNKYIVWVFIKRNSEEVFRGKFILVATDDENKENTGQECRTYEDRN</sequence>
<protein>
    <submittedName>
        <fullName evidence="10">Transcription factor FapR</fullName>
    </submittedName>
</protein>
<dbReference type="SUPFAM" id="SSF54637">
    <property type="entry name" value="Thioesterase/thiol ester dehydrase-isomerase"/>
    <property type="match status" value="1"/>
</dbReference>
<evidence type="ECO:0000313" key="11">
    <source>
        <dbReference type="Proteomes" id="UP001164909"/>
    </source>
</evidence>
<keyword evidence="3" id="KW-0276">Fatty acid metabolism</keyword>
<name>A0ABY7BMX5_9FIRM</name>
<keyword evidence="7" id="KW-0275">Fatty acid biosynthesis</keyword>
<evidence type="ECO:0000256" key="7">
    <source>
        <dbReference type="ARBA" id="ARBA00023160"/>
    </source>
</evidence>
<dbReference type="Pfam" id="PF08220">
    <property type="entry name" value="HTH_DeoR"/>
    <property type="match status" value="1"/>
</dbReference>
<keyword evidence="4" id="KW-0805">Transcription regulation</keyword>
<evidence type="ECO:0000259" key="9">
    <source>
        <dbReference type="Pfam" id="PF08220"/>
    </source>
</evidence>
<proteinExistence type="predicted"/>
<dbReference type="CDD" id="cd03440">
    <property type="entry name" value="hot_dog"/>
    <property type="match status" value="1"/>
</dbReference>
<feature type="domain" description="HTH deoR-type" evidence="9">
    <location>
        <begin position="9"/>
        <end position="51"/>
    </location>
</feature>
<dbReference type="NCBIfam" id="NF003359">
    <property type="entry name" value="PRK04424.1"/>
    <property type="match status" value="1"/>
</dbReference>
<dbReference type="InterPro" id="IPR001034">
    <property type="entry name" value="DeoR_HTH"/>
</dbReference>
<keyword evidence="5" id="KW-0443">Lipid metabolism</keyword>
<dbReference type="InterPro" id="IPR036388">
    <property type="entry name" value="WH-like_DNA-bd_sf"/>
</dbReference>
<evidence type="ECO:0000256" key="5">
    <source>
        <dbReference type="ARBA" id="ARBA00023098"/>
    </source>
</evidence>
<evidence type="ECO:0000256" key="8">
    <source>
        <dbReference type="ARBA" id="ARBA00023163"/>
    </source>
</evidence>
<dbReference type="EMBL" id="CP113865">
    <property type="protein sequence ID" value="WAM33090.1"/>
    <property type="molecule type" value="Genomic_DNA"/>
</dbReference>
<dbReference type="Gene3D" id="3.10.129.10">
    <property type="entry name" value="Hotdog Thioesterase"/>
    <property type="match status" value="1"/>
</dbReference>
<dbReference type="Gene3D" id="1.10.10.10">
    <property type="entry name" value="Winged helix-like DNA-binding domain superfamily/Winged helix DNA-binding domain"/>
    <property type="match status" value="1"/>
</dbReference>
<dbReference type="PIRSF" id="PIRSF037733">
    <property type="entry name" value="Transcription_factor_FapR"/>
    <property type="match status" value="1"/>
</dbReference>
<evidence type="ECO:0000256" key="2">
    <source>
        <dbReference type="ARBA" id="ARBA00022516"/>
    </source>
</evidence>
<dbReference type="InterPro" id="IPR017275">
    <property type="entry name" value="Transcription_factor_FapR"/>
</dbReference>
<evidence type="ECO:0000256" key="6">
    <source>
        <dbReference type="ARBA" id="ARBA00023125"/>
    </source>
</evidence>
<dbReference type="RefSeq" id="WP_045169762.1">
    <property type="nucleotide sequence ID" value="NZ_CP113865.1"/>
</dbReference>
<reference evidence="10" key="1">
    <citation type="submission" date="2022-12" db="EMBL/GenBank/DDBJ databases">
        <authorList>
            <person name="Bing R.G."/>
            <person name="Willard D.J."/>
            <person name="Manesh M.J.H."/>
            <person name="Laemthong T."/>
            <person name="Crosby J.R."/>
            <person name="Kelly R.M."/>
        </authorList>
    </citation>
    <scope>NUCLEOTIDE SEQUENCE</scope>
    <source>
        <strain evidence="10">DSM 8990</strain>
    </source>
</reference>
<evidence type="ECO:0000313" key="10">
    <source>
        <dbReference type="EMBL" id="WAM33090.1"/>
    </source>
</evidence>
<keyword evidence="8" id="KW-0804">Transcription</keyword>
<evidence type="ECO:0000256" key="4">
    <source>
        <dbReference type="ARBA" id="ARBA00023015"/>
    </source>
</evidence>
<evidence type="ECO:0000256" key="1">
    <source>
        <dbReference type="ARBA" id="ARBA00022491"/>
    </source>
</evidence>
<organism evidence="10 11">
    <name type="scientific">Caldicellulosiruptor morganii</name>
    <dbReference type="NCBI Taxonomy" id="1387555"/>
    <lineage>
        <taxon>Bacteria</taxon>
        <taxon>Bacillati</taxon>
        <taxon>Bacillota</taxon>
        <taxon>Bacillota incertae sedis</taxon>
        <taxon>Caldicellulosiruptorales</taxon>
        <taxon>Caldicellulosiruptoraceae</taxon>
        <taxon>Caldicellulosiruptor</taxon>
    </lineage>
</organism>
<dbReference type="Proteomes" id="UP001164909">
    <property type="component" value="Chromosome"/>
</dbReference>
<keyword evidence="2" id="KW-0444">Lipid biosynthesis</keyword>
<gene>
    <name evidence="10" type="primary">fapR</name>
    <name evidence="10" type="ORF">OTK00_001557</name>
</gene>
<accession>A0ABY7BMX5</accession>
<evidence type="ECO:0000256" key="3">
    <source>
        <dbReference type="ARBA" id="ARBA00022832"/>
    </source>
</evidence>
<keyword evidence="1" id="KW-0678">Repressor</keyword>
<keyword evidence="6" id="KW-0238">DNA-binding</keyword>
<dbReference type="InterPro" id="IPR029069">
    <property type="entry name" value="HotDog_dom_sf"/>
</dbReference>
<keyword evidence="11" id="KW-1185">Reference proteome</keyword>